<feature type="region of interest" description="Disordered" evidence="1">
    <location>
        <begin position="77"/>
        <end position="98"/>
    </location>
</feature>
<evidence type="ECO:0000313" key="3">
    <source>
        <dbReference type="WBParaSite" id="sdigi.contig120.g4725.t1"/>
    </source>
</evidence>
<dbReference type="AlphaFoldDB" id="A0A915PEI0"/>
<feature type="compositionally biased region" description="Basic and acidic residues" evidence="1">
    <location>
        <begin position="77"/>
        <end position="91"/>
    </location>
</feature>
<dbReference type="WBParaSite" id="sdigi.contig120.g4725.t1">
    <property type="protein sequence ID" value="sdigi.contig120.g4725.t1"/>
    <property type="gene ID" value="sdigi.contig120.g4725"/>
</dbReference>
<organism evidence="2 3">
    <name type="scientific">Setaria digitata</name>
    <dbReference type="NCBI Taxonomy" id="48799"/>
    <lineage>
        <taxon>Eukaryota</taxon>
        <taxon>Metazoa</taxon>
        <taxon>Ecdysozoa</taxon>
        <taxon>Nematoda</taxon>
        <taxon>Chromadorea</taxon>
        <taxon>Rhabditida</taxon>
        <taxon>Spirurina</taxon>
        <taxon>Spiruromorpha</taxon>
        <taxon>Filarioidea</taxon>
        <taxon>Setariidae</taxon>
        <taxon>Setaria</taxon>
    </lineage>
</organism>
<reference evidence="3" key="1">
    <citation type="submission" date="2022-11" db="UniProtKB">
        <authorList>
            <consortium name="WormBaseParasite"/>
        </authorList>
    </citation>
    <scope>IDENTIFICATION</scope>
</reference>
<name>A0A915PEI0_9BILA</name>
<accession>A0A915PEI0</accession>
<evidence type="ECO:0000256" key="1">
    <source>
        <dbReference type="SAM" id="MobiDB-lite"/>
    </source>
</evidence>
<proteinExistence type="predicted"/>
<dbReference type="Proteomes" id="UP000887581">
    <property type="component" value="Unplaced"/>
</dbReference>
<evidence type="ECO:0000313" key="2">
    <source>
        <dbReference type="Proteomes" id="UP000887581"/>
    </source>
</evidence>
<sequence>MNQEKVFFEVLPKQQRLGEREIHATSNEKKAEEIIETQAKRITTFCQLATNGVHERSFMFVGTANWIQGLRKACREAHRSTTPDGEKLQKGEKRRRAAEHRVPSWSTIAVLAMRRCKDHNLDVCRSEPRINAKVMRRFVRVVAVRVLK</sequence>
<keyword evidence="2" id="KW-1185">Reference proteome</keyword>
<protein>
    <submittedName>
        <fullName evidence="3">Uncharacterized protein</fullName>
    </submittedName>
</protein>